<name>W8X5T4_CASD6</name>
<dbReference type="KEGG" id="cdn:BN940_15086"/>
<organism evidence="2 3">
    <name type="scientific">Castellaniella defragrans (strain DSM 12143 / CCUG 39792 / 65Phen)</name>
    <name type="common">Alcaligenes defragrans</name>
    <dbReference type="NCBI Taxonomy" id="1437824"/>
    <lineage>
        <taxon>Bacteria</taxon>
        <taxon>Pseudomonadati</taxon>
        <taxon>Pseudomonadota</taxon>
        <taxon>Betaproteobacteria</taxon>
        <taxon>Burkholderiales</taxon>
        <taxon>Alcaligenaceae</taxon>
        <taxon>Castellaniella</taxon>
    </lineage>
</organism>
<accession>W8X5T4</accession>
<reference evidence="2 3" key="1">
    <citation type="journal article" date="2014" name="BMC Microbiol.">
        <title>The oxygen-independent metabolism of cyclic monoterpenes in Castellaniella defragrans 65Phen.</title>
        <authorList>
            <person name="Petasch J."/>
            <person name="Disch E.M."/>
            <person name="Markert S."/>
            <person name="Becher D."/>
            <person name="Schweder T."/>
            <person name="Huttel B."/>
            <person name="Reinhardt R."/>
            <person name="Harder J."/>
        </authorList>
    </citation>
    <scope>NUCLEOTIDE SEQUENCE [LARGE SCALE GENOMIC DNA]</scope>
    <source>
        <strain evidence="2">65Phen</strain>
    </source>
</reference>
<feature type="region of interest" description="Disordered" evidence="1">
    <location>
        <begin position="57"/>
        <end position="139"/>
    </location>
</feature>
<dbReference type="HOGENOM" id="CLU_1270394_0_0_4"/>
<feature type="compositionally biased region" description="Low complexity" evidence="1">
    <location>
        <begin position="101"/>
        <end position="121"/>
    </location>
</feature>
<feature type="compositionally biased region" description="Low complexity" evidence="1">
    <location>
        <begin position="188"/>
        <end position="198"/>
    </location>
</feature>
<evidence type="ECO:0000256" key="1">
    <source>
        <dbReference type="SAM" id="MobiDB-lite"/>
    </source>
</evidence>
<feature type="region of interest" description="Disordered" evidence="1">
    <location>
        <begin position="184"/>
        <end position="207"/>
    </location>
</feature>
<sequence>MRESHAGIARRPEDTMKESTDDIDKLFAFFEPSAASQYQELGSLDARHDMTERWPLLGAMPLAGTAPPPAPPAEPRDRSVWQSHVPDLPPPSEAPAPAAPPAAEGTGAPAMAPAFASAPTAMPAPAPAAPAVSTASTPFAAPAPAPIAAVLAAAAAGTAAIVAAAPASPAPAGRLSGLFSRLAQEDSPVVPEAAAEAAAPPPPPARLDALFRRLDGR</sequence>
<dbReference type="AlphaFoldDB" id="W8X5T4"/>
<dbReference type="EMBL" id="HG916765">
    <property type="protein sequence ID" value="CDM25461.1"/>
    <property type="molecule type" value="Genomic_DNA"/>
</dbReference>
<dbReference type="Proteomes" id="UP000019805">
    <property type="component" value="Chromosome"/>
</dbReference>
<proteinExistence type="predicted"/>
<keyword evidence="3" id="KW-1185">Reference proteome</keyword>
<evidence type="ECO:0000313" key="2">
    <source>
        <dbReference type="EMBL" id="CDM25461.1"/>
    </source>
</evidence>
<feature type="compositionally biased region" description="Pro residues" evidence="1">
    <location>
        <begin position="87"/>
        <end position="100"/>
    </location>
</feature>
<dbReference type="STRING" id="1437824.BN940_15086"/>
<dbReference type="Pfam" id="PF10945">
    <property type="entry name" value="CBP_BcsR"/>
    <property type="match status" value="1"/>
</dbReference>
<feature type="compositionally biased region" description="Low complexity" evidence="1">
    <location>
        <begin position="129"/>
        <end position="139"/>
    </location>
</feature>
<dbReference type="InterPro" id="IPR024487">
    <property type="entry name" value="CBP_BcsR"/>
</dbReference>
<protein>
    <submittedName>
        <fullName evidence="2">Uncharacterized protein</fullName>
    </submittedName>
</protein>
<gene>
    <name evidence="2" type="ORF">BN940_15086</name>
</gene>
<evidence type="ECO:0000313" key="3">
    <source>
        <dbReference type="Proteomes" id="UP000019805"/>
    </source>
</evidence>